<accession>A0A8J8MLQ2</accession>
<dbReference type="Proteomes" id="UP000683246">
    <property type="component" value="Chromosome"/>
</dbReference>
<sequence>MENFKWYYVEEVPYYVHCMHTLIHEYLINNGYNSYLSLYSNLDMMGIPVFAKGNNSLECMVNINDPKKLGYKSKEDYLGSNISIDTCIEQEEGLKLLKTKLLNNKSIIVSGSQYYLSYSNNYRNIKYLENYPQTIFGIANHWISVYDIGESEVLVRDAALNYVGQIKLNEFLNFWKGDRFIDGIDTIPCVDNLYVNGYAEINISERLLPDYKKLFLKVLKTICKEYLEGKVLIEDSINYYFGNLALRELSNCLSNIISIRMVKKELEVFERCLLNSKFSRYIFRDLLIESNDILTCMCLNEEITLYNNLIVKLDNIVYMYSVYLARERLDLKIMEIILSKVEELIAFEIVIYEKIDKKLKNINTLER</sequence>
<reference evidence="1" key="1">
    <citation type="submission" date="2020-07" db="EMBL/GenBank/DDBJ databases">
        <title>Vallitalea pronyensis genome.</title>
        <authorList>
            <person name="Postec A."/>
        </authorList>
    </citation>
    <scope>NUCLEOTIDE SEQUENCE</scope>
    <source>
        <strain evidence="1">FatNI3</strain>
    </source>
</reference>
<proteinExistence type="predicted"/>
<keyword evidence="2" id="KW-1185">Reference proteome</keyword>
<protein>
    <submittedName>
        <fullName evidence="1">Uncharacterized protein</fullName>
    </submittedName>
</protein>
<evidence type="ECO:0000313" key="1">
    <source>
        <dbReference type="EMBL" id="QUI23836.1"/>
    </source>
</evidence>
<dbReference type="RefSeq" id="WP_212694523.1">
    <property type="nucleotide sequence ID" value="NZ_CP058649.1"/>
</dbReference>
<name>A0A8J8MLQ2_9FIRM</name>
<dbReference type="KEGG" id="vpy:HZI73_16725"/>
<organism evidence="1 2">
    <name type="scientific">Vallitalea pronyensis</name>
    <dbReference type="NCBI Taxonomy" id="1348613"/>
    <lineage>
        <taxon>Bacteria</taxon>
        <taxon>Bacillati</taxon>
        <taxon>Bacillota</taxon>
        <taxon>Clostridia</taxon>
        <taxon>Lachnospirales</taxon>
        <taxon>Vallitaleaceae</taxon>
        <taxon>Vallitalea</taxon>
    </lineage>
</organism>
<gene>
    <name evidence="1" type="ORF">HZI73_16725</name>
</gene>
<dbReference type="AlphaFoldDB" id="A0A8J8MLQ2"/>
<evidence type="ECO:0000313" key="2">
    <source>
        <dbReference type="Proteomes" id="UP000683246"/>
    </source>
</evidence>
<dbReference type="EMBL" id="CP058649">
    <property type="protein sequence ID" value="QUI23836.1"/>
    <property type="molecule type" value="Genomic_DNA"/>
</dbReference>